<keyword evidence="6 16" id="KW-0418">Kinase</keyword>
<feature type="region of interest" description="Disordered" evidence="13">
    <location>
        <begin position="688"/>
        <end position="711"/>
    </location>
</feature>
<feature type="domain" description="Protein kinase" evidence="15">
    <location>
        <begin position="288"/>
        <end position="619"/>
    </location>
</feature>
<dbReference type="SMART" id="SM00220">
    <property type="entry name" value="S_TKc"/>
    <property type="match status" value="1"/>
</dbReference>
<dbReference type="SUPFAM" id="SSF56112">
    <property type="entry name" value="Protein kinase-like (PK-like)"/>
    <property type="match status" value="1"/>
</dbReference>
<comment type="catalytic activity">
    <reaction evidence="9">
        <text>L-seryl-[protein] + ATP = O-phospho-L-seryl-[protein] + ADP + H(+)</text>
        <dbReference type="Rhea" id="RHEA:17989"/>
        <dbReference type="Rhea" id="RHEA-COMP:9863"/>
        <dbReference type="Rhea" id="RHEA-COMP:11604"/>
        <dbReference type="ChEBI" id="CHEBI:15378"/>
        <dbReference type="ChEBI" id="CHEBI:29999"/>
        <dbReference type="ChEBI" id="CHEBI:30616"/>
        <dbReference type="ChEBI" id="CHEBI:83421"/>
        <dbReference type="ChEBI" id="CHEBI:456216"/>
        <dbReference type="EC" id="2.7.11.1"/>
    </reaction>
</comment>
<feature type="compositionally biased region" description="Acidic residues" evidence="13">
    <location>
        <begin position="650"/>
        <end position="659"/>
    </location>
</feature>
<dbReference type="EC" id="2.7.11.1" evidence="2"/>
<evidence type="ECO:0000259" key="15">
    <source>
        <dbReference type="PROSITE" id="PS50011"/>
    </source>
</evidence>
<feature type="binding site" evidence="11">
    <location>
        <begin position="467"/>
        <end position="468"/>
    </location>
    <ligand>
        <name>ATP</name>
        <dbReference type="ChEBI" id="CHEBI:30616"/>
    </ligand>
</feature>
<feature type="compositionally biased region" description="Basic and acidic residues" evidence="13">
    <location>
        <begin position="780"/>
        <end position="790"/>
    </location>
</feature>
<evidence type="ECO:0000256" key="11">
    <source>
        <dbReference type="PIRSR" id="PIRSR630616-2"/>
    </source>
</evidence>
<evidence type="ECO:0000259" key="14">
    <source>
        <dbReference type="PROSITE" id="PS50003"/>
    </source>
</evidence>
<feature type="domain" description="PH" evidence="14">
    <location>
        <begin position="973"/>
        <end position="1007"/>
    </location>
</feature>
<feature type="region of interest" description="Disordered" evidence="13">
    <location>
        <begin position="224"/>
        <end position="287"/>
    </location>
</feature>
<evidence type="ECO:0000256" key="12">
    <source>
        <dbReference type="PIRSR" id="PIRSR630616-3"/>
    </source>
</evidence>
<dbReference type="PROSITE" id="PS50003">
    <property type="entry name" value="PH_DOMAIN"/>
    <property type="match status" value="1"/>
</dbReference>
<dbReference type="InterPro" id="IPR001849">
    <property type="entry name" value="PH_domain"/>
</dbReference>
<evidence type="ECO:0000256" key="7">
    <source>
        <dbReference type="ARBA" id="ARBA00022840"/>
    </source>
</evidence>
<dbReference type="AlphaFoldDB" id="A0A8H7I5S0"/>
<evidence type="ECO:0000256" key="5">
    <source>
        <dbReference type="ARBA" id="ARBA00022741"/>
    </source>
</evidence>
<evidence type="ECO:0000256" key="3">
    <source>
        <dbReference type="ARBA" id="ARBA00022527"/>
    </source>
</evidence>
<dbReference type="SUPFAM" id="SSF50729">
    <property type="entry name" value="PH domain-like"/>
    <property type="match status" value="1"/>
</dbReference>
<dbReference type="PROSITE" id="PS00108">
    <property type="entry name" value="PROTEIN_KINASE_ST"/>
    <property type="match status" value="1"/>
</dbReference>
<evidence type="ECO:0000256" key="4">
    <source>
        <dbReference type="ARBA" id="ARBA00022679"/>
    </source>
</evidence>
<evidence type="ECO:0000256" key="8">
    <source>
        <dbReference type="ARBA" id="ARBA00047899"/>
    </source>
</evidence>
<evidence type="ECO:0000256" key="2">
    <source>
        <dbReference type="ARBA" id="ARBA00012513"/>
    </source>
</evidence>
<dbReference type="PROSITE" id="PS50011">
    <property type="entry name" value="PROTEIN_KINASE_DOM"/>
    <property type="match status" value="1"/>
</dbReference>
<feature type="compositionally biased region" description="Low complexity" evidence="13">
    <location>
        <begin position="261"/>
        <end position="282"/>
    </location>
</feature>
<feature type="compositionally biased region" description="Pro residues" evidence="13">
    <location>
        <begin position="631"/>
        <end position="648"/>
    </location>
</feature>
<dbReference type="Gene3D" id="2.30.29.30">
    <property type="entry name" value="Pleckstrin-homology domain (PH domain)/Phosphotyrosine-binding domain (PTB)"/>
    <property type="match status" value="1"/>
</dbReference>
<keyword evidence="5 11" id="KW-0547">Nucleotide-binding</keyword>
<comment type="similarity">
    <text evidence="1">Belongs to the protein kinase superfamily. AGC Ser/Thr protein kinase family. PDPK1 subfamily.</text>
</comment>
<dbReference type="GO" id="GO:0005524">
    <property type="term" value="F:ATP binding"/>
    <property type="evidence" value="ECO:0007669"/>
    <property type="project" value="UniProtKB-KW"/>
</dbReference>
<keyword evidence="3" id="KW-0723">Serine/threonine-protein kinase</keyword>
<feature type="compositionally biased region" description="Polar residues" evidence="13">
    <location>
        <begin position="62"/>
        <end position="76"/>
    </location>
</feature>
<dbReference type="InterPro" id="IPR000719">
    <property type="entry name" value="Prot_kinase_dom"/>
</dbReference>
<evidence type="ECO:0000256" key="6">
    <source>
        <dbReference type="ARBA" id="ARBA00022777"/>
    </source>
</evidence>
<feature type="region of interest" description="Disordered" evidence="13">
    <location>
        <begin position="630"/>
        <end position="675"/>
    </location>
</feature>
<dbReference type="FunFam" id="1.10.510.10:FF:000534">
    <property type="entry name" value="Serine/threonine-protein kinase PKH2"/>
    <property type="match status" value="1"/>
</dbReference>
<feature type="compositionally biased region" description="Low complexity" evidence="13">
    <location>
        <begin position="237"/>
        <end position="247"/>
    </location>
</feature>
<keyword evidence="7 11" id="KW-0067">ATP-binding</keyword>
<evidence type="ECO:0000313" key="16">
    <source>
        <dbReference type="EMBL" id="KAF8750675.1"/>
    </source>
</evidence>
<feature type="compositionally biased region" description="Polar residues" evidence="13">
    <location>
        <begin position="498"/>
        <end position="508"/>
    </location>
</feature>
<feature type="region of interest" description="Disordered" evidence="13">
    <location>
        <begin position="917"/>
        <end position="970"/>
    </location>
</feature>
<feature type="binding site" evidence="11">
    <location>
        <position position="481"/>
    </location>
    <ligand>
        <name>ATP</name>
        <dbReference type="ChEBI" id="CHEBI:30616"/>
    </ligand>
</feature>
<feature type="compositionally biased region" description="Low complexity" evidence="13">
    <location>
        <begin position="11"/>
        <end position="47"/>
    </location>
</feature>
<dbReference type="SMART" id="SM00233">
    <property type="entry name" value="PH"/>
    <property type="match status" value="1"/>
</dbReference>
<evidence type="ECO:0000256" key="13">
    <source>
        <dbReference type="SAM" id="MobiDB-lite"/>
    </source>
</evidence>
<keyword evidence="4" id="KW-0808">Transferase</keyword>
<dbReference type="InterPro" id="IPR011009">
    <property type="entry name" value="Kinase-like_dom_sf"/>
</dbReference>
<dbReference type="InterPro" id="IPR011993">
    <property type="entry name" value="PH-like_dom_sf"/>
</dbReference>
<reference evidence="16" key="1">
    <citation type="submission" date="2020-09" db="EMBL/GenBank/DDBJ databases">
        <title>Comparative genome analyses of four rice-infecting Rhizoctonia solani isolates reveal extensive enrichment of homogalacturonan modification genes.</title>
        <authorList>
            <person name="Lee D.-Y."/>
            <person name="Jeon J."/>
            <person name="Kim K.-T."/>
            <person name="Cheong K."/>
            <person name="Song H."/>
            <person name="Choi G."/>
            <person name="Ko J."/>
            <person name="Opiyo S.O."/>
            <person name="Zuo S."/>
            <person name="Madhav S."/>
            <person name="Lee Y.-H."/>
            <person name="Wang G.-L."/>
        </authorList>
    </citation>
    <scope>NUCLEOTIDE SEQUENCE</scope>
    <source>
        <strain evidence="16">AG1-IA B2</strain>
    </source>
</reference>
<protein>
    <recommendedName>
        <fullName evidence="2">non-specific serine/threonine protein kinase</fullName>
        <ecNumber evidence="2">2.7.11.1</ecNumber>
    </recommendedName>
</protein>
<dbReference type="Gene3D" id="1.10.510.10">
    <property type="entry name" value="Transferase(Phosphotransferase) domain 1"/>
    <property type="match status" value="1"/>
</dbReference>
<comment type="catalytic activity">
    <reaction evidence="8">
        <text>L-threonyl-[protein] + ATP = O-phospho-L-threonyl-[protein] + ADP + H(+)</text>
        <dbReference type="Rhea" id="RHEA:46608"/>
        <dbReference type="Rhea" id="RHEA-COMP:11060"/>
        <dbReference type="Rhea" id="RHEA-COMP:11605"/>
        <dbReference type="ChEBI" id="CHEBI:15378"/>
        <dbReference type="ChEBI" id="CHEBI:30013"/>
        <dbReference type="ChEBI" id="CHEBI:30616"/>
        <dbReference type="ChEBI" id="CHEBI:61977"/>
        <dbReference type="ChEBI" id="CHEBI:456216"/>
        <dbReference type="EC" id="2.7.11.1"/>
    </reaction>
</comment>
<dbReference type="GO" id="GO:0004674">
    <property type="term" value="F:protein serine/threonine kinase activity"/>
    <property type="evidence" value="ECO:0007669"/>
    <property type="project" value="UniProtKB-KW"/>
</dbReference>
<dbReference type="InterPro" id="IPR008271">
    <property type="entry name" value="Ser/Thr_kinase_AS"/>
</dbReference>
<sequence length="1026" mass="109640">MTATAPCITVSTSSPANTPAASSTNQLAQLSRNASVISTSSSSSASSLVNTPQTRPRPLRQFSYQPPSRPRSPTDQSSRARSPSRPPVSPSTPRGSRAPPPVWVPRELGRADSDDDSDSVLPALAPPSSRRGSESRIRAQSRKGSVSTVRRCEQPETPIISHSRGPSLSEFAPPASPKSPPGLLAGSPKIIPRALVGPGKRSRVPSTASSAAVLAGQLEVVGGPSQVQTSSSLNPNVPSAVSRTAAPSPTPPPTGRKRRTQSTSTTKARSRSTSAAPRQRQAVSAADFEFGPELGSGSYSTVVKAWLKGNTGANSSSAPGVMGGIAGVLEVGIAIPISRSMPSRFLISSISSTRARFVLAKPFKLQKLTLQLLQVKYANVEKSALALLGAGNQHRGHPGVVKLHWTFHDPTSLYFVLDLVPNGELLDRIKKFGSLTSEGARYYTAQIVDAVGWMHNLGVIHRDLKPENILLDEGFRVKITDFGSARIDPMEGQGGGVTNPSSVGPSSTANGAVDSVVDQPRASSFVGTAEYVSPELLINNVTSRSSDIWAIGCILFQMLAGRPPFKGGSEYLTLEQVKRLEYQVPEHFDSVAEELVKNILVLEPTARPTIAAIRSHPFLADTVWEDLWTSPAPPMESGPCKGPPPPESPMEFESDEDDDWNRFVDGSNEEEGGPKDVSSYMARMGYFGPGALPQQSTSSEPTPRATEPSYNFQDYRFGEVSTVPIPATAETSLLLQAEPAPHSRSSIPPSLPPILSPGLSTLENEIAVEDDDYVPELQSKEQRIRTDPLRASHSSTISGAGTASSSEGSPLGSTVGTARTGSGERMPAAGGDVEGLRTALAVMGLGSDSERLTSALAPGEAPMFMSSILSRPRHRLTAVLPSKRRILILTTTPRLLCIKEERDRVVVKFALLFSGREAPQPPSNARGRSIARWKQQPSTSSASTQSTDRGSEADGEQENPTEETVQNVETKGEKSFIIQTLSKIYTFVADNSEEAQRWVQQIKAVQQAQIQRRRSSRLSTRPTVIV</sequence>
<evidence type="ECO:0000256" key="10">
    <source>
        <dbReference type="PIRSR" id="PIRSR630616-1"/>
    </source>
</evidence>
<feature type="compositionally biased region" description="Polar residues" evidence="13">
    <location>
        <begin position="225"/>
        <end position="236"/>
    </location>
</feature>
<dbReference type="InterPro" id="IPR030616">
    <property type="entry name" value="Aur-like"/>
</dbReference>
<dbReference type="Pfam" id="PF00069">
    <property type="entry name" value="Pkinase"/>
    <property type="match status" value="1"/>
</dbReference>
<dbReference type="PANTHER" id="PTHR24350">
    <property type="entry name" value="SERINE/THREONINE-PROTEIN KINASE IAL-RELATED"/>
    <property type="match status" value="1"/>
</dbReference>
<evidence type="ECO:0000313" key="17">
    <source>
        <dbReference type="Proteomes" id="UP000614334"/>
    </source>
</evidence>
<gene>
    <name evidence="16" type="ORF">RHS01_09103</name>
</gene>
<comment type="caution">
    <text evidence="16">The sequence shown here is derived from an EMBL/GenBank/DDBJ whole genome shotgun (WGS) entry which is preliminary data.</text>
</comment>
<dbReference type="Gene3D" id="3.30.200.20">
    <property type="entry name" value="Phosphorylase Kinase, domain 1"/>
    <property type="match status" value="1"/>
</dbReference>
<feature type="region of interest" description="Disordered" evidence="13">
    <location>
        <begin position="780"/>
        <end position="832"/>
    </location>
</feature>
<evidence type="ECO:0000256" key="1">
    <source>
        <dbReference type="ARBA" id="ARBA00010006"/>
    </source>
</evidence>
<feature type="cross-link" description="Glycyl lysine isopeptide (Lys-Gly) (interchain with G-Cter in SUMO2)" evidence="12">
    <location>
        <position position="465"/>
    </location>
</feature>
<evidence type="ECO:0000256" key="9">
    <source>
        <dbReference type="ARBA" id="ARBA00048679"/>
    </source>
</evidence>
<accession>A0A8H7I5S0</accession>
<feature type="compositionally biased region" description="Low complexity" evidence="13">
    <location>
        <begin position="791"/>
        <end position="809"/>
    </location>
</feature>
<dbReference type="Proteomes" id="UP000614334">
    <property type="component" value="Unassembled WGS sequence"/>
</dbReference>
<feature type="compositionally biased region" description="Low complexity" evidence="13">
    <location>
        <begin position="935"/>
        <end position="947"/>
    </location>
</feature>
<organism evidence="16 17">
    <name type="scientific">Rhizoctonia solani</name>
    <dbReference type="NCBI Taxonomy" id="456999"/>
    <lineage>
        <taxon>Eukaryota</taxon>
        <taxon>Fungi</taxon>
        <taxon>Dikarya</taxon>
        <taxon>Basidiomycota</taxon>
        <taxon>Agaricomycotina</taxon>
        <taxon>Agaricomycetes</taxon>
        <taxon>Cantharellales</taxon>
        <taxon>Ceratobasidiaceae</taxon>
        <taxon>Rhizoctonia</taxon>
    </lineage>
</organism>
<proteinExistence type="inferred from homology"/>
<feature type="region of interest" description="Disordered" evidence="13">
    <location>
        <begin position="489"/>
        <end position="508"/>
    </location>
</feature>
<feature type="region of interest" description="Disordered" evidence="13">
    <location>
        <begin position="737"/>
        <end position="758"/>
    </location>
</feature>
<feature type="active site" description="Proton acceptor" evidence="10">
    <location>
        <position position="463"/>
    </location>
</feature>
<name>A0A8H7I5S0_9AGAM</name>
<dbReference type="EMBL" id="JACYCF010000019">
    <property type="protein sequence ID" value="KAF8750675.1"/>
    <property type="molecule type" value="Genomic_DNA"/>
</dbReference>
<feature type="compositionally biased region" description="Polar residues" evidence="13">
    <location>
        <begin position="811"/>
        <end position="820"/>
    </location>
</feature>
<feature type="region of interest" description="Disordered" evidence="13">
    <location>
        <begin position="1"/>
        <end position="210"/>
    </location>
</feature>